<dbReference type="InterPro" id="IPR009075">
    <property type="entry name" value="AcylCo_DH/oxidase_C"/>
</dbReference>
<dbReference type="InterPro" id="IPR006091">
    <property type="entry name" value="Acyl-CoA_Oxase/DH_mid-dom"/>
</dbReference>
<evidence type="ECO:0000256" key="4">
    <source>
        <dbReference type="ARBA" id="ARBA00022827"/>
    </source>
</evidence>
<reference evidence="10 11" key="1">
    <citation type="submission" date="2019-12" db="EMBL/GenBank/DDBJ databases">
        <title>Neisseriaceae gen. nov. sp. Genome sequencing and assembly.</title>
        <authorList>
            <person name="Liu Z."/>
            <person name="Li A."/>
        </authorList>
    </citation>
    <scope>NUCLEOTIDE SEQUENCE [LARGE SCALE GENOMIC DNA]</scope>
    <source>
        <strain evidence="10 11">B2N2-7</strain>
    </source>
</reference>
<comment type="similarity">
    <text evidence="2 6">Belongs to the acyl-CoA dehydrogenase family.</text>
</comment>
<dbReference type="GO" id="GO:0050660">
    <property type="term" value="F:flavin adenine dinucleotide binding"/>
    <property type="evidence" value="ECO:0007669"/>
    <property type="project" value="InterPro"/>
</dbReference>
<proteinExistence type="inferred from homology"/>
<feature type="domain" description="Acyl-CoA dehydrogenase/oxidase C-terminal" evidence="7">
    <location>
        <begin position="242"/>
        <end position="387"/>
    </location>
</feature>
<dbReference type="Gene3D" id="2.40.110.10">
    <property type="entry name" value="Butyryl-CoA Dehydrogenase, subunit A, domain 2"/>
    <property type="match status" value="1"/>
</dbReference>
<accession>A0A845BY89</accession>
<keyword evidence="4 6" id="KW-0274">FAD</keyword>
<dbReference type="Pfam" id="PF02770">
    <property type="entry name" value="Acyl-CoA_dh_M"/>
    <property type="match status" value="1"/>
</dbReference>
<keyword evidence="5 6" id="KW-0560">Oxidoreductase</keyword>
<evidence type="ECO:0000259" key="8">
    <source>
        <dbReference type="Pfam" id="PF02770"/>
    </source>
</evidence>
<dbReference type="Pfam" id="PF00441">
    <property type="entry name" value="Acyl-CoA_dh_1"/>
    <property type="match status" value="1"/>
</dbReference>
<dbReference type="Gene3D" id="1.20.140.10">
    <property type="entry name" value="Butyryl-CoA Dehydrogenase, subunit A, domain 3"/>
    <property type="match status" value="1"/>
</dbReference>
<dbReference type="InterPro" id="IPR036250">
    <property type="entry name" value="AcylCo_DH-like_C"/>
</dbReference>
<dbReference type="PANTHER" id="PTHR48083:SF28">
    <property type="entry name" value="ACYL-COA DEHYDROGENASE FAMILY PROTEIN (AFU_ORTHOLOGUE AFUA_6G10880)-RELATED"/>
    <property type="match status" value="1"/>
</dbReference>
<dbReference type="FunFam" id="2.40.110.10:FF:000002">
    <property type="entry name" value="Acyl-CoA dehydrogenase fadE12"/>
    <property type="match status" value="1"/>
</dbReference>
<dbReference type="GO" id="GO:0005737">
    <property type="term" value="C:cytoplasm"/>
    <property type="evidence" value="ECO:0007669"/>
    <property type="project" value="TreeGrafter"/>
</dbReference>
<sequence>MPRLFDQWRQHSPHYNESHDAWGESVRRFVSREVTPHIDQWEQDGELPRSLHQKAAETGILGMGFPEAYGGISEGLDTFHGIMFSMEMAEAASGGLLAGLMVHSVALKPVIALGSEELKARIAPAVLSGDKIMALAVTEPSGGSDVANLKTRAERVGDHYVVNGSKTFITSGMRADYYTVAVRTGGTGAEGVSLLLIEKDAPGFSRTKLDKMGWHCSDTATLHFDNVRVPVENLIGAEGQAFRGMMKNFNGERLGIATTCCGFAMVALEEALAWAQERTTFGKKLVQHQVVRQKLAEMTREIYASLAWVERCAAAIDAGHENPAEIALLKVQATRMLEYVARESCQILGGAGFMRGVKSERIFRETRPQCIGGGTEEIMLDLAAKQLGYLG</sequence>
<dbReference type="RefSeq" id="WP_160797071.1">
    <property type="nucleotide sequence ID" value="NZ_WSSB01000009.1"/>
</dbReference>
<organism evidence="10 11">
    <name type="scientific">Craterilacuibacter sinensis</name>
    <dbReference type="NCBI Taxonomy" id="2686017"/>
    <lineage>
        <taxon>Bacteria</taxon>
        <taxon>Pseudomonadati</taxon>
        <taxon>Pseudomonadota</taxon>
        <taxon>Betaproteobacteria</taxon>
        <taxon>Neisseriales</taxon>
        <taxon>Neisseriaceae</taxon>
        <taxon>Craterilacuibacter</taxon>
    </lineage>
</organism>
<feature type="domain" description="Acyl-CoA oxidase/dehydrogenase middle" evidence="8">
    <location>
        <begin position="134"/>
        <end position="227"/>
    </location>
</feature>
<dbReference type="InterPro" id="IPR009100">
    <property type="entry name" value="AcylCoA_DH/oxidase_NM_dom_sf"/>
</dbReference>
<evidence type="ECO:0000259" key="9">
    <source>
        <dbReference type="Pfam" id="PF02771"/>
    </source>
</evidence>
<evidence type="ECO:0000256" key="5">
    <source>
        <dbReference type="ARBA" id="ARBA00023002"/>
    </source>
</evidence>
<dbReference type="InterPro" id="IPR037069">
    <property type="entry name" value="AcylCoA_DH/ox_N_sf"/>
</dbReference>
<dbReference type="InterPro" id="IPR046373">
    <property type="entry name" value="Acyl-CoA_Oxase/DH_mid-dom_sf"/>
</dbReference>
<name>A0A845BY89_9NEIS</name>
<dbReference type="InterPro" id="IPR013786">
    <property type="entry name" value="AcylCoA_DH/ox_N"/>
</dbReference>
<dbReference type="SUPFAM" id="SSF56645">
    <property type="entry name" value="Acyl-CoA dehydrogenase NM domain-like"/>
    <property type="match status" value="1"/>
</dbReference>
<evidence type="ECO:0000256" key="2">
    <source>
        <dbReference type="ARBA" id="ARBA00009347"/>
    </source>
</evidence>
<dbReference type="SUPFAM" id="SSF47203">
    <property type="entry name" value="Acyl-CoA dehydrogenase C-terminal domain-like"/>
    <property type="match status" value="1"/>
</dbReference>
<gene>
    <name evidence="10" type="ORF">GQF02_10850</name>
</gene>
<dbReference type="EMBL" id="WSSB01000009">
    <property type="protein sequence ID" value="MXR37473.1"/>
    <property type="molecule type" value="Genomic_DNA"/>
</dbReference>
<comment type="caution">
    <text evidence="10">The sequence shown here is derived from an EMBL/GenBank/DDBJ whole genome shotgun (WGS) entry which is preliminary data.</text>
</comment>
<comment type="cofactor">
    <cofactor evidence="1 6">
        <name>FAD</name>
        <dbReference type="ChEBI" id="CHEBI:57692"/>
    </cofactor>
</comment>
<dbReference type="Gene3D" id="1.10.540.10">
    <property type="entry name" value="Acyl-CoA dehydrogenase/oxidase, N-terminal domain"/>
    <property type="match status" value="1"/>
</dbReference>
<evidence type="ECO:0000313" key="11">
    <source>
        <dbReference type="Proteomes" id="UP000467214"/>
    </source>
</evidence>
<evidence type="ECO:0000313" key="10">
    <source>
        <dbReference type="EMBL" id="MXR37473.1"/>
    </source>
</evidence>
<evidence type="ECO:0000259" key="7">
    <source>
        <dbReference type="Pfam" id="PF00441"/>
    </source>
</evidence>
<evidence type="ECO:0000256" key="1">
    <source>
        <dbReference type="ARBA" id="ARBA00001974"/>
    </source>
</evidence>
<dbReference type="Pfam" id="PF02771">
    <property type="entry name" value="Acyl-CoA_dh_N"/>
    <property type="match status" value="1"/>
</dbReference>
<dbReference type="Proteomes" id="UP000467214">
    <property type="component" value="Unassembled WGS sequence"/>
</dbReference>
<dbReference type="GO" id="GO:0003995">
    <property type="term" value="F:acyl-CoA dehydrogenase activity"/>
    <property type="evidence" value="ECO:0007669"/>
    <property type="project" value="TreeGrafter"/>
</dbReference>
<protein>
    <submittedName>
        <fullName evidence="10">Acyl-CoA dehydrogenase</fullName>
    </submittedName>
</protein>
<evidence type="ECO:0000256" key="6">
    <source>
        <dbReference type="RuleBase" id="RU362125"/>
    </source>
</evidence>
<feature type="domain" description="Acyl-CoA dehydrogenase/oxidase N-terminal" evidence="9">
    <location>
        <begin position="17"/>
        <end position="130"/>
    </location>
</feature>
<dbReference type="PANTHER" id="PTHR48083">
    <property type="entry name" value="MEDIUM-CHAIN SPECIFIC ACYL-COA DEHYDROGENASE, MITOCHONDRIAL-RELATED"/>
    <property type="match status" value="1"/>
</dbReference>
<evidence type="ECO:0000256" key="3">
    <source>
        <dbReference type="ARBA" id="ARBA00022630"/>
    </source>
</evidence>
<dbReference type="GO" id="GO:0033539">
    <property type="term" value="P:fatty acid beta-oxidation using acyl-CoA dehydrogenase"/>
    <property type="evidence" value="ECO:0007669"/>
    <property type="project" value="TreeGrafter"/>
</dbReference>
<dbReference type="InterPro" id="IPR050741">
    <property type="entry name" value="Acyl-CoA_dehydrogenase"/>
</dbReference>
<keyword evidence="3 6" id="KW-0285">Flavoprotein</keyword>
<keyword evidence="11" id="KW-1185">Reference proteome</keyword>
<dbReference type="AlphaFoldDB" id="A0A845BY89"/>